<evidence type="ECO:0000313" key="3">
    <source>
        <dbReference type="Proteomes" id="UP001332931"/>
    </source>
</evidence>
<sequence length="165" mass="18089">MGRVLVLYYSWSNGNTERVAQELADACGADVERIHTAAPYPKDYNRTVSQGKREVEKGFEPELMSLHHDPADYDVIAVGTPTWWYTMAPAVRTLLNSREWNGKVVVPFSTCAGWEGTALDDMAALARGARVAEPLTVTFGSDGGDRMVTDPRKVTDWAGRVAALA</sequence>
<gene>
    <name evidence="2" type="ORF">VXJ25_05600</name>
</gene>
<dbReference type="Gene3D" id="3.40.50.360">
    <property type="match status" value="1"/>
</dbReference>
<evidence type="ECO:0000259" key="1">
    <source>
        <dbReference type="PROSITE" id="PS50902"/>
    </source>
</evidence>
<evidence type="ECO:0000313" key="2">
    <source>
        <dbReference type="EMBL" id="MEE6147467.1"/>
    </source>
</evidence>
<reference evidence="2 3" key="1">
    <citation type="submission" date="2024-01" db="EMBL/GenBank/DDBJ databases">
        <title>Description of Olsenella sp. nov., isolated from pig feces.</title>
        <authorList>
            <person name="Chang Y.-H."/>
        </authorList>
    </citation>
    <scope>NUCLEOTIDE SEQUENCE [LARGE SCALE GENOMIC DNA]</scope>
    <source>
        <strain evidence="2 3">YH-ols2223</strain>
    </source>
</reference>
<dbReference type="SUPFAM" id="SSF52218">
    <property type="entry name" value="Flavoproteins"/>
    <property type="match status" value="1"/>
</dbReference>
<proteinExistence type="predicted"/>
<name>A0ABU7RA34_9ACTN</name>
<protein>
    <submittedName>
        <fullName evidence="2">Flavodoxin</fullName>
    </submittedName>
</protein>
<dbReference type="PROSITE" id="PS50902">
    <property type="entry name" value="FLAVODOXIN_LIKE"/>
    <property type="match status" value="1"/>
</dbReference>
<dbReference type="InterPro" id="IPR029039">
    <property type="entry name" value="Flavoprotein-like_sf"/>
</dbReference>
<accession>A0ABU7RA34</accession>
<organism evidence="2 3">
    <name type="scientific">Olsenella absiana</name>
    <dbReference type="NCBI Taxonomy" id="3115222"/>
    <lineage>
        <taxon>Bacteria</taxon>
        <taxon>Bacillati</taxon>
        <taxon>Actinomycetota</taxon>
        <taxon>Coriobacteriia</taxon>
        <taxon>Coriobacteriales</taxon>
        <taxon>Atopobiaceae</taxon>
        <taxon>Olsenella</taxon>
    </lineage>
</organism>
<dbReference type="PANTHER" id="PTHR39201:SF1">
    <property type="entry name" value="FLAVODOXIN-LIKE DOMAIN-CONTAINING PROTEIN"/>
    <property type="match status" value="1"/>
</dbReference>
<keyword evidence="3" id="KW-1185">Reference proteome</keyword>
<dbReference type="PANTHER" id="PTHR39201">
    <property type="entry name" value="EXPORTED PROTEIN-RELATED"/>
    <property type="match status" value="1"/>
</dbReference>
<dbReference type="InterPro" id="IPR008254">
    <property type="entry name" value="Flavodoxin/NO_synth"/>
</dbReference>
<dbReference type="EMBL" id="JAZGJQ010000004">
    <property type="protein sequence ID" value="MEE6147467.1"/>
    <property type="molecule type" value="Genomic_DNA"/>
</dbReference>
<dbReference type="Pfam" id="PF12682">
    <property type="entry name" value="Flavodoxin_4"/>
    <property type="match status" value="1"/>
</dbReference>
<dbReference type="Proteomes" id="UP001332931">
    <property type="component" value="Unassembled WGS sequence"/>
</dbReference>
<dbReference type="RefSeq" id="WP_330958233.1">
    <property type="nucleotide sequence ID" value="NZ_JAZGJQ010000004.1"/>
</dbReference>
<feature type="domain" description="Flavodoxin-like" evidence="1">
    <location>
        <begin position="5"/>
        <end position="162"/>
    </location>
</feature>
<comment type="caution">
    <text evidence="2">The sequence shown here is derived from an EMBL/GenBank/DDBJ whole genome shotgun (WGS) entry which is preliminary data.</text>
</comment>